<dbReference type="Gene3D" id="1.10.3260.10">
    <property type="entry name" value="DNA ligase, ATP-dependent, N-terminal domain"/>
    <property type="match status" value="1"/>
</dbReference>
<dbReference type="InterPro" id="IPR012310">
    <property type="entry name" value="DNA_ligase_ATP-dep_cent"/>
</dbReference>
<keyword evidence="9 14" id="KW-0460">Magnesium</keyword>
<keyword evidence="10 14" id="KW-0233">DNA recombination</keyword>
<comment type="caution">
    <text evidence="18">The sequence shown here is derived from an EMBL/GenBank/DDBJ whole genome shotgun (WGS) entry which is preliminary data.</text>
</comment>
<keyword evidence="6 14" id="KW-0547">Nucleotide-binding</keyword>
<name>A0A1F5GBI4_9BACT</name>
<comment type="cofactor">
    <cofactor evidence="14">
        <name>Mg(2+)</name>
        <dbReference type="ChEBI" id="CHEBI:18420"/>
    </cofactor>
</comment>
<gene>
    <name evidence="14" type="primary">lig</name>
    <name evidence="18" type="ORF">A3D04_01235</name>
</gene>
<dbReference type="Pfam" id="PF04679">
    <property type="entry name" value="DNA_ligase_A_C"/>
    <property type="match status" value="1"/>
</dbReference>
<evidence type="ECO:0000256" key="9">
    <source>
        <dbReference type="ARBA" id="ARBA00022842"/>
    </source>
</evidence>
<keyword evidence="7 14" id="KW-0227">DNA damage</keyword>
<feature type="domain" description="ATP-dependent DNA ligase family profile" evidence="17">
    <location>
        <begin position="377"/>
        <end position="503"/>
    </location>
</feature>
<dbReference type="InterPro" id="IPR012340">
    <property type="entry name" value="NA-bd_OB-fold"/>
</dbReference>
<feature type="binding site" evidence="14">
    <location>
        <position position="349"/>
    </location>
    <ligand>
        <name>ATP</name>
        <dbReference type="ChEBI" id="CHEBI:30616"/>
    </ligand>
</feature>
<dbReference type="GO" id="GO:0005524">
    <property type="term" value="F:ATP binding"/>
    <property type="evidence" value="ECO:0007669"/>
    <property type="project" value="UniProtKB-UniRule"/>
</dbReference>
<evidence type="ECO:0000313" key="19">
    <source>
        <dbReference type="Proteomes" id="UP000177369"/>
    </source>
</evidence>
<dbReference type="InterPro" id="IPR022865">
    <property type="entry name" value="DNA_ligae_ATP-dep_bac/arc"/>
</dbReference>
<evidence type="ECO:0000256" key="5">
    <source>
        <dbReference type="ARBA" id="ARBA00022723"/>
    </source>
</evidence>
<dbReference type="PROSITE" id="PS00697">
    <property type="entry name" value="DNA_LIGASE_A1"/>
    <property type="match status" value="1"/>
</dbReference>
<evidence type="ECO:0000256" key="14">
    <source>
        <dbReference type="HAMAP-Rule" id="MF_00407"/>
    </source>
</evidence>
<evidence type="ECO:0000256" key="11">
    <source>
        <dbReference type="ARBA" id="ARBA00023204"/>
    </source>
</evidence>
<dbReference type="PANTHER" id="PTHR45674:SF4">
    <property type="entry name" value="DNA LIGASE 1"/>
    <property type="match status" value="1"/>
</dbReference>
<dbReference type="PROSITE" id="PS50160">
    <property type="entry name" value="DNA_LIGASE_A3"/>
    <property type="match status" value="1"/>
</dbReference>
<reference evidence="18 19" key="1">
    <citation type="journal article" date="2016" name="Nat. Commun.">
        <title>Thousands of microbial genomes shed light on interconnected biogeochemical processes in an aquifer system.</title>
        <authorList>
            <person name="Anantharaman K."/>
            <person name="Brown C.T."/>
            <person name="Hug L.A."/>
            <person name="Sharon I."/>
            <person name="Castelle C.J."/>
            <person name="Probst A.J."/>
            <person name="Thomas B.C."/>
            <person name="Singh A."/>
            <person name="Wilkins M.J."/>
            <person name="Karaoz U."/>
            <person name="Brodie E.L."/>
            <person name="Williams K.H."/>
            <person name="Hubbard S.S."/>
            <person name="Banfield J.F."/>
        </authorList>
    </citation>
    <scope>NUCLEOTIDE SEQUENCE [LARGE SCALE GENOMIC DNA]</scope>
</reference>
<dbReference type="InterPro" id="IPR016059">
    <property type="entry name" value="DNA_ligase_ATP-dep_CS"/>
</dbReference>
<keyword evidence="8 14" id="KW-0067">ATP-binding</keyword>
<feature type="binding site" evidence="14">
    <location>
        <position position="389"/>
    </location>
    <ligand>
        <name>ATP</name>
        <dbReference type="ChEBI" id="CHEBI:30616"/>
    </ligand>
</feature>
<dbReference type="GO" id="GO:0006273">
    <property type="term" value="P:lagging strand elongation"/>
    <property type="evidence" value="ECO:0007669"/>
    <property type="project" value="TreeGrafter"/>
</dbReference>
<evidence type="ECO:0000256" key="15">
    <source>
        <dbReference type="RuleBase" id="RU000617"/>
    </source>
</evidence>
<evidence type="ECO:0000256" key="10">
    <source>
        <dbReference type="ARBA" id="ARBA00023172"/>
    </source>
</evidence>
<evidence type="ECO:0000256" key="12">
    <source>
        <dbReference type="ARBA" id="ARBA00023306"/>
    </source>
</evidence>
<evidence type="ECO:0000256" key="4">
    <source>
        <dbReference type="ARBA" id="ARBA00022705"/>
    </source>
</evidence>
<dbReference type="EMBL" id="MFBD01000008">
    <property type="protein sequence ID" value="OGD89242.1"/>
    <property type="molecule type" value="Genomic_DNA"/>
</dbReference>
<feature type="binding site" evidence="14">
    <location>
        <position position="256"/>
    </location>
    <ligand>
        <name>ATP</name>
        <dbReference type="ChEBI" id="CHEBI:30616"/>
    </ligand>
</feature>
<dbReference type="Gene3D" id="2.40.50.140">
    <property type="entry name" value="Nucleic acid-binding proteins"/>
    <property type="match status" value="1"/>
</dbReference>
<keyword evidence="5 14" id="KW-0479">Metal-binding</keyword>
<comment type="function">
    <text evidence="14">DNA ligase that seals nicks in double-stranded DNA during DNA replication, DNA recombination and DNA repair.</text>
</comment>
<dbReference type="InterPro" id="IPR012309">
    <property type="entry name" value="DNA_ligase_ATP-dep_C"/>
</dbReference>
<dbReference type="SUPFAM" id="SSF56091">
    <property type="entry name" value="DNA ligase/mRNA capping enzyme, catalytic domain"/>
    <property type="match status" value="1"/>
</dbReference>
<dbReference type="STRING" id="1797714.A3D04_01235"/>
<evidence type="ECO:0000256" key="8">
    <source>
        <dbReference type="ARBA" id="ARBA00022840"/>
    </source>
</evidence>
<evidence type="ECO:0000256" key="1">
    <source>
        <dbReference type="ARBA" id="ARBA00007572"/>
    </source>
</evidence>
<dbReference type="InterPro" id="IPR012308">
    <property type="entry name" value="DNA_ligase_ATP-dep_N"/>
</dbReference>
<dbReference type="SUPFAM" id="SSF50249">
    <property type="entry name" value="Nucleic acid-binding proteins"/>
    <property type="match status" value="1"/>
</dbReference>
<dbReference type="EC" id="6.5.1.1" evidence="14"/>
<evidence type="ECO:0000256" key="2">
    <source>
        <dbReference type="ARBA" id="ARBA00022598"/>
    </source>
</evidence>
<protein>
    <recommendedName>
        <fullName evidence="14">Probable DNA ligase</fullName>
        <ecNumber evidence="14">6.5.1.1</ecNumber>
    </recommendedName>
    <alternativeName>
        <fullName evidence="14">Polydeoxyribonucleotide synthase [ATP]</fullName>
    </alternativeName>
</protein>
<dbReference type="SUPFAM" id="SSF117018">
    <property type="entry name" value="ATP-dependent DNA ligase DNA-binding domain"/>
    <property type="match status" value="1"/>
</dbReference>
<evidence type="ECO:0000256" key="3">
    <source>
        <dbReference type="ARBA" id="ARBA00022618"/>
    </source>
</evidence>
<dbReference type="NCBIfam" id="TIGR00574">
    <property type="entry name" value="dnl1"/>
    <property type="match status" value="1"/>
</dbReference>
<dbReference type="GO" id="GO:0003910">
    <property type="term" value="F:DNA ligase (ATP) activity"/>
    <property type="evidence" value="ECO:0007669"/>
    <property type="project" value="UniProtKB-UniRule"/>
</dbReference>
<evidence type="ECO:0000256" key="7">
    <source>
        <dbReference type="ARBA" id="ARBA00022763"/>
    </source>
</evidence>
<dbReference type="AlphaFoldDB" id="A0A1F5GBI4"/>
<comment type="similarity">
    <text evidence="1 14 16">Belongs to the ATP-dependent DNA ligase family.</text>
</comment>
<dbReference type="Pfam" id="PF04675">
    <property type="entry name" value="DNA_ligase_A_N"/>
    <property type="match status" value="1"/>
</dbReference>
<dbReference type="Gene3D" id="3.30.470.30">
    <property type="entry name" value="DNA ligase/mRNA capping enzyme"/>
    <property type="match status" value="1"/>
</dbReference>
<feature type="binding site" evidence="14">
    <location>
        <position position="476"/>
    </location>
    <ligand>
        <name>ATP</name>
        <dbReference type="ChEBI" id="CHEBI:30616"/>
    </ligand>
</feature>
<dbReference type="Proteomes" id="UP000177369">
    <property type="component" value="Unassembled WGS sequence"/>
</dbReference>
<accession>A0A1F5GBI4</accession>
<dbReference type="GO" id="GO:0051301">
    <property type="term" value="P:cell division"/>
    <property type="evidence" value="ECO:0007669"/>
    <property type="project" value="UniProtKB-KW"/>
</dbReference>
<keyword evidence="3 14" id="KW-0132">Cell division</keyword>
<organism evidence="18 19">
    <name type="scientific">Candidatus Curtissbacteria bacterium RIFCSPHIGHO2_02_FULL_40_16b</name>
    <dbReference type="NCBI Taxonomy" id="1797714"/>
    <lineage>
        <taxon>Bacteria</taxon>
        <taxon>Candidatus Curtissiibacteriota</taxon>
    </lineage>
</organism>
<feature type="active site" description="N6-AMP-lysine intermediate" evidence="14">
    <location>
        <position position="258"/>
    </location>
</feature>
<feature type="binding site" evidence="14">
    <location>
        <position position="263"/>
    </location>
    <ligand>
        <name>ATP</name>
        <dbReference type="ChEBI" id="CHEBI:30616"/>
    </ligand>
</feature>
<dbReference type="InterPro" id="IPR050191">
    <property type="entry name" value="ATP-dep_DNA_ligase"/>
</dbReference>
<feature type="binding site" evidence="14">
    <location>
        <position position="319"/>
    </location>
    <ligand>
        <name>ATP</name>
        <dbReference type="ChEBI" id="CHEBI:30616"/>
    </ligand>
</feature>
<dbReference type="Pfam" id="PF01068">
    <property type="entry name" value="DNA_ligase_A_M"/>
    <property type="match status" value="1"/>
</dbReference>
<keyword evidence="12 14" id="KW-0131">Cell cycle</keyword>
<keyword evidence="4 14" id="KW-0235">DNA replication</keyword>
<dbReference type="GO" id="GO:0046872">
    <property type="term" value="F:metal ion binding"/>
    <property type="evidence" value="ECO:0007669"/>
    <property type="project" value="UniProtKB-KW"/>
</dbReference>
<evidence type="ECO:0000256" key="6">
    <source>
        <dbReference type="ARBA" id="ARBA00022741"/>
    </source>
</evidence>
<dbReference type="GO" id="GO:0003677">
    <property type="term" value="F:DNA binding"/>
    <property type="evidence" value="ECO:0007669"/>
    <property type="project" value="InterPro"/>
</dbReference>
<dbReference type="PANTHER" id="PTHR45674">
    <property type="entry name" value="DNA LIGASE 1/3 FAMILY MEMBER"/>
    <property type="match status" value="1"/>
</dbReference>
<keyword evidence="11 14" id="KW-0234">DNA repair</keyword>
<feature type="binding site" evidence="14">
    <location>
        <position position="470"/>
    </location>
    <ligand>
        <name>ATP</name>
        <dbReference type="ChEBI" id="CHEBI:30616"/>
    </ligand>
</feature>
<dbReference type="GO" id="GO:0006281">
    <property type="term" value="P:DNA repair"/>
    <property type="evidence" value="ECO:0007669"/>
    <property type="project" value="UniProtKB-UniRule"/>
</dbReference>
<dbReference type="GO" id="GO:0071897">
    <property type="term" value="P:DNA biosynthetic process"/>
    <property type="evidence" value="ECO:0007669"/>
    <property type="project" value="InterPro"/>
</dbReference>
<comment type="catalytic activity">
    <reaction evidence="13 14 15">
        <text>ATP + (deoxyribonucleotide)n-3'-hydroxyl + 5'-phospho-(deoxyribonucleotide)m = (deoxyribonucleotide)n+m + AMP + diphosphate.</text>
        <dbReference type="EC" id="6.5.1.1"/>
    </reaction>
</comment>
<dbReference type="InterPro" id="IPR000977">
    <property type="entry name" value="DNA_ligase_ATP-dep"/>
</dbReference>
<evidence type="ECO:0000256" key="13">
    <source>
        <dbReference type="ARBA" id="ARBA00034003"/>
    </source>
</evidence>
<sequence length="635" mass="71457">MTFEKFSQYFEKLDATTKRLELIDILSKLFKESKSGEVGNICYLIQGRVAPFFEPIEIGMAEKMVAEAIGKSYGKSKEDVLKLYRKKGNMGLAAQELSNKKHGTLRLRSGQARDTKLSVNEVFAKLLEIAKFAGEGTVEKKVSTLANILTKLDPTSVKHVVNIPLGTLRLGIGDPTVMDALSLAKTGKKDLRPVIEDAYNKTSDLGYVAETFWAKGEKGLENVHLVVGKPVRPALAERLPSAEEVIKRVGNEFAAEPKFDGFRVQVHLNREGFLGPVIARNSKNDEAILEDRSPRGVYTEFVERARGDKELSQVKIFSRNLENMTHSFPDLAEGVLKEVKAKSAILEGEAIAYNPLTSEFLPFQETTKRRRKYKIEEKAKELPLVMFAFDVLFLDGKDITQKPYSERRKLLEKILPAGRQISSSQTIRLAEEKILTNSKQILEFFNESISEGLEGIMIKKLDSPYKAGGRGFHWIKFKRAQSGELSDTVDCVLLGIYAGKGKRTEFGVGGLLVGVYDKKKDEFVTISRVGTGLTDEEFRKVNEIGKKLKLGKKPARVNSKVEPSYWVEPKVVLEIYADEITRSPMYTAGWDPDTGSGFALRFPRLVKFREEDKRPEDATTVQEIEKMYKLQYKKK</sequence>
<dbReference type="GO" id="GO:0006310">
    <property type="term" value="P:DNA recombination"/>
    <property type="evidence" value="ECO:0007669"/>
    <property type="project" value="UniProtKB-UniRule"/>
</dbReference>
<dbReference type="PROSITE" id="PS00333">
    <property type="entry name" value="DNA_LIGASE_A2"/>
    <property type="match status" value="1"/>
</dbReference>
<proteinExistence type="inferred from homology"/>
<dbReference type="InterPro" id="IPR036599">
    <property type="entry name" value="DNA_ligase_N_sf"/>
</dbReference>
<dbReference type="HAMAP" id="MF_00407">
    <property type="entry name" value="DNA_ligase"/>
    <property type="match status" value="1"/>
</dbReference>
<evidence type="ECO:0000313" key="18">
    <source>
        <dbReference type="EMBL" id="OGD89242.1"/>
    </source>
</evidence>
<keyword evidence="2 14" id="KW-0436">Ligase</keyword>
<dbReference type="CDD" id="cd07901">
    <property type="entry name" value="Adenylation_DNA_ligase_Arch_LigB"/>
    <property type="match status" value="1"/>
</dbReference>
<evidence type="ECO:0000256" key="16">
    <source>
        <dbReference type="RuleBase" id="RU004196"/>
    </source>
</evidence>
<evidence type="ECO:0000259" key="17">
    <source>
        <dbReference type="PROSITE" id="PS50160"/>
    </source>
</evidence>